<keyword evidence="1" id="KW-0812">Transmembrane</keyword>
<keyword evidence="1" id="KW-1133">Transmembrane helix</keyword>
<dbReference type="Pfam" id="PF01856">
    <property type="entry name" value="HP_OMP"/>
    <property type="match status" value="1"/>
</dbReference>
<proteinExistence type="predicted"/>
<dbReference type="InterPro" id="IPR002718">
    <property type="entry name" value="OMP_Helicobacter"/>
</dbReference>
<dbReference type="PATRIC" id="fig|992027.3.peg.588"/>
<protein>
    <submittedName>
        <fullName evidence="2">Outer membrane protein HopH</fullName>
    </submittedName>
</protein>
<evidence type="ECO:0000256" key="1">
    <source>
        <dbReference type="SAM" id="Phobius"/>
    </source>
</evidence>
<keyword evidence="1" id="KW-0472">Membrane</keyword>
<name>J0JAD0_HELPX</name>
<dbReference type="Proteomes" id="UP000004260">
    <property type="component" value="Unassembled WGS sequence"/>
</dbReference>
<dbReference type="PRINTS" id="PR01776">
    <property type="entry name" value="HPOMPFAMILY"/>
</dbReference>
<gene>
    <name evidence="2" type="primary">hopH</name>
    <name evidence="2" type="ORF">HPNQ4053_0601</name>
</gene>
<feature type="transmembrane region" description="Helical" evidence="1">
    <location>
        <begin position="44"/>
        <end position="69"/>
    </location>
</feature>
<evidence type="ECO:0000313" key="3">
    <source>
        <dbReference type="Proteomes" id="UP000004260"/>
    </source>
</evidence>
<sequence length="226" mass="25507">MKDSNKIASRFAGNGGSGGLFNELSLGYKYFLGKKRIIGFRHSLFFGYQLGGVGSVPGSGLIVFLPYGFNTDLLINWTNDKRASQKYVERRVKGLSIFYKDMTGRTLDANTLKKASRHVFRKSSGLAIGMELGGSTWFASNNLTPFNQVKSHTIFQLQGKFGVRWNNDEYDIDRYGDEIYLGGSSVELGVKVPAFKVNYYSDNYGDKLDYKRVVSVYLNYTYNFKN</sequence>
<organism evidence="2 3">
    <name type="scientific">Helicobacter pylori NQ4053</name>
    <dbReference type="NCBI Taxonomy" id="992027"/>
    <lineage>
        <taxon>Bacteria</taxon>
        <taxon>Pseudomonadati</taxon>
        <taxon>Campylobacterota</taxon>
        <taxon>Epsilonproteobacteria</taxon>
        <taxon>Campylobacterales</taxon>
        <taxon>Helicobacteraceae</taxon>
        <taxon>Helicobacter</taxon>
    </lineage>
</organism>
<comment type="caution">
    <text evidence="2">The sequence shown here is derived from an EMBL/GenBank/DDBJ whole genome shotgun (WGS) entry which is preliminary data.</text>
</comment>
<dbReference type="AlphaFoldDB" id="J0JAD0"/>
<evidence type="ECO:0000313" key="2">
    <source>
        <dbReference type="EMBL" id="EJB35040.1"/>
    </source>
</evidence>
<accession>J0JAD0</accession>
<reference evidence="2 3" key="1">
    <citation type="journal article" date="2013" name="Pathog. Dis.">
        <title>Genome sequences of 65 Helicobacter pylori strains isolated from asymptomatic individuals and patients with gastric cancer, peptic ulcer disease, or gastritis.</title>
        <authorList>
            <person name="Blanchard T.G."/>
            <person name="Czinn S.J."/>
            <person name="Correa P."/>
            <person name="Nakazawa T."/>
            <person name="Keelan M."/>
            <person name="Morningstar L."/>
            <person name="Santana-Cruz I."/>
            <person name="Maroo A."/>
            <person name="McCracken C."/>
            <person name="Shefchek K."/>
            <person name="Daugherty S."/>
            <person name="Song Y."/>
            <person name="Fraser C.M."/>
            <person name="Fricke W.F."/>
        </authorList>
    </citation>
    <scope>NUCLEOTIDE SEQUENCE [LARGE SCALE GENOMIC DNA]</scope>
    <source>
        <strain evidence="2 3">NQ4053</strain>
    </source>
</reference>
<dbReference type="EMBL" id="AKNV01000003">
    <property type="protein sequence ID" value="EJB35040.1"/>
    <property type="molecule type" value="Genomic_DNA"/>
</dbReference>